<evidence type="ECO:0000313" key="1">
    <source>
        <dbReference type="EMBL" id="ARQ69192.1"/>
    </source>
</evidence>
<accession>A0A1W7CWN5</accession>
<dbReference type="KEGG" id="smao:CAG99_10250"/>
<reference evidence="1 2" key="1">
    <citation type="submission" date="2017-05" db="EMBL/GenBank/DDBJ databases">
        <title>Complete genome sequence of Streptomyces sp. SCSIO 03032 revealed the diverse biosynthetic pathways for its bioactive secondary metabolites.</title>
        <authorList>
            <person name="Ma L."/>
            <person name="Zhu Y."/>
            <person name="Zhang W."/>
            <person name="Zhang G."/>
            <person name="Tian X."/>
            <person name="Zhang S."/>
            <person name="Zhang C."/>
        </authorList>
    </citation>
    <scope>NUCLEOTIDE SEQUENCE [LARGE SCALE GENOMIC DNA]</scope>
    <source>
        <strain evidence="1 2">SCSIO 03032</strain>
    </source>
</reference>
<dbReference type="OrthoDB" id="3398540at2"/>
<dbReference type="InterPro" id="IPR011990">
    <property type="entry name" value="TPR-like_helical_dom_sf"/>
</dbReference>
<sequence length="452" mass="49288">MELDEHPLAWLLHHKGWSATNYLARLDPIHQRLGYGRIYTRERKRVSRWIREGVTPESGVQRAMAHLHHIDEAEITARPWPDWLRLACLRDRDLLQAEWNAQTTADLLDRITAGGPMDRRAFLVVTGVAPVLAQAAAAQPAGARPHGRRIGTATPDLFEQGLSVLRRQDDQLGSGQVHASARAQLRLITDTLTGASYTEATGRRLYAAAAEAARSCGWTAHDSGHHALAEEFYILALRAAASANDPVTTANTLAFWAITRYSGGDPYGAVGLAEEALRHTKKFASPRLEAVLHARCARAHAKAGDHRAAARAQDAAFAAYDRARDRAPDDEPDAVYWVNRGELESWAATNAMNLDEPARALTHFEAIPAAQRDEGHDPAAFPRAAALRLARTAEAHIALGDLDAAVAIAHRAVDHLGGVTSARSTSTFDGLRTQLATHRDAVVVRDFLSRTA</sequence>
<name>A0A1W7CWN5_9ACTN</name>
<dbReference type="EMBL" id="CP021121">
    <property type="protein sequence ID" value="ARQ69192.1"/>
    <property type="molecule type" value="Genomic_DNA"/>
</dbReference>
<dbReference type="SUPFAM" id="SSF48452">
    <property type="entry name" value="TPR-like"/>
    <property type="match status" value="1"/>
</dbReference>
<evidence type="ECO:0000313" key="2">
    <source>
        <dbReference type="Proteomes" id="UP000194218"/>
    </source>
</evidence>
<evidence type="ECO:0008006" key="3">
    <source>
        <dbReference type="Google" id="ProtNLM"/>
    </source>
</evidence>
<dbReference type="Gene3D" id="1.25.40.10">
    <property type="entry name" value="Tetratricopeptide repeat domain"/>
    <property type="match status" value="1"/>
</dbReference>
<keyword evidence="2" id="KW-1185">Reference proteome</keyword>
<gene>
    <name evidence="1" type="ORF">CAG99_10250</name>
</gene>
<protein>
    <recommendedName>
        <fullName evidence="3">Transcriptional regulator</fullName>
    </recommendedName>
</protein>
<organism evidence="1 2">
    <name type="scientific">Streptomyces marincola</name>
    <dbReference type="NCBI Taxonomy" id="2878388"/>
    <lineage>
        <taxon>Bacteria</taxon>
        <taxon>Bacillati</taxon>
        <taxon>Actinomycetota</taxon>
        <taxon>Actinomycetes</taxon>
        <taxon>Kitasatosporales</taxon>
        <taxon>Streptomycetaceae</taxon>
        <taxon>Streptomyces</taxon>
    </lineage>
</organism>
<dbReference type="Proteomes" id="UP000194218">
    <property type="component" value="Chromosome"/>
</dbReference>
<dbReference type="RefSeq" id="WP_086158836.1">
    <property type="nucleotide sequence ID" value="NZ_CP021121.1"/>
</dbReference>
<dbReference type="AlphaFoldDB" id="A0A1W7CWN5"/>
<proteinExistence type="predicted"/>